<organism evidence="2 3">
    <name type="scientific">Microdochium bolleyi</name>
    <dbReference type="NCBI Taxonomy" id="196109"/>
    <lineage>
        <taxon>Eukaryota</taxon>
        <taxon>Fungi</taxon>
        <taxon>Dikarya</taxon>
        <taxon>Ascomycota</taxon>
        <taxon>Pezizomycotina</taxon>
        <taxon>Sordariomycetes</taxon>
        <taxon>Xylariomycetidae</taxon>
        <taxon>Xylariales</taxon>
        <taxon>Microdochiaceae</taxon>
        <taxon>Microdochium</taxon>
    </lineage>
</organism>
<evidence type="ECO:0000313" key="2">
    <source>
        <dbReference type="EMBL" id="KXJ94063.1"/>
    </source>
</evidence>
<sequence>MRLLLRLPGKIQSRRVPGAPAHDATLGAHPFLRDNLMRRQPPVITRQHWNALTAPASGPRSSTPTHRPARPSVVSQSAVGHLARRQAPPCIRSAISLAPAL</sequence>
<feature type="region of interest" description="Disordered" evidence="1">
    <location>
        <begin position="52"/>
        <end position="85"/>
    </location>
</feature>
<accession>A0A136JA47</accession>
<protein>
    <submittedName>
        <fullName evidence="2">Uncharacterized protein</fullName>
    </submittedName>
</protein>
<dbReference type="Proteomes" id="UP000070501">
    <property type="component" value="Unassembled WGS sequence"/>
</dbReference>
<name>A0A136JA47_9PEZI</name>
<proteinExistence type="predicted"/>
<dbReference type="InParanoid" id="A0A136JA47"/>
<gene>
    <name evidence="2" type="ORF">Micbo1qcDRAFT_159032</name>
</gene>
<dbReference type="AlphaFoldDB" id="A0A136JA47"/>
<keyword evidence="3" id="KW-1185">Reference proteome</keyword>
<dbReference type="EMBL" id="KQ964247">
    <property type="protein sequence ID" value="KXJ94063.1"/>
    <property type="molecule type" value="Genomic_DNA"/>
</dbReference>
<evidence type="ECO:0000256" key="1">
    <source>
        <dbReference type="SAM" id="MobiDB-lite"/>
    </source>
</evidence>
<reference evidence="3" key="1">
    <citation type="submission" date="2016-02" db="EMBL/GenBank/DDBJ databases">
        <title>Draft genome sequence of Microdochium bolleyi, a fungal endophyte of beachgrass.</title>
        <authorList>
            <consortium name="DOE Joint Genome Institute"/>
            <person name="David A.S."/>
            <person name="May G."/>
            <person name="Haridas S."/>
            <person name="Lim J."/>
            <person name="Wang M."/>
            <person name="Labutti K."/>
            <person name="Lipzen A."/>
            <person name="Barry K."/>
            <person name="Grigoriev I.V."/>
        </authorList>
    </citation>
    <scope>NUCLEOTIDE SEQUENCE [LARGE SCALE GENOMIC DNA]</scope>
    <source>
        <strain evidence="3">J235TASD1</strain>
    </source>
</reference>
<evidence type="ECO:0000313" key="3">
    <source>
        <dbReference type="Proteomes" id="UP000070501"/>
    </source>
</evidence>
<feature type="non-terminal residue" evidence="2">
    <location>
        <position position="101"/>
    </location>
</feature>